<keyword evidence="13" id="KW-1185">Reference proteome</keyword>
<evidence type="ECO:0000256" key="7">
    <source>
        <dbReference type="PROSITE-ProRule" id="PRU00110"/>
    </source>
</evidence>
<dbReference type="InterPro" id="IPR003594">
    <property type="entry name" value="HATPase_dom"/>
</dbReference>
<dbReference type="PROSITE" id="PS50894">
    <property type="entry name" value="HPT"/>
    <property type="match status" value="1"/>
</dbReference>
<dbReference type="SUPFAM" id="SSF47384">
    <property type="entry name" value="Homodimeric domain of signal transducing histidine kinase"/>
    <property type="match status" value="1"/>
</dbReference>
<dbReference type="Gene3D" id="3.40.50.2300">
    <property type="match status" value="1"/>
</dbReference>
<reference evidence="13" key="1">
    <citation type="journal article" date="2019" name="Int. J. Syst. Evol. Microbiol.">
        <title>The Global Catalogue of Microorganisms (GCM) 10K type strain sequencing project: providing services to taxonomists for standard genome sequencing and annotation.</title>
        <authorList>
            <consortium name="The Broad Institute Genomics Platform"/>
            <consortium name="The Broad Institute Genome Sequencing Center for Infectious Disease"/>
            <person name="Wu L."/>
            <person name="Ma J."/>
        </authorList>
    </citation>
    <scope>NUCLEOTIDE SEQUENCE [LARGE SCALE GENOMIC DNA]</scope>
    <source>
        <strain evidence="13">CCUG 62945</strain>
    </source>
</reference>
<dbReference type="PROSITE" id="PS50109">
    <property type="entry name" value="HIS_KIN"/>
    <property type="match status" value="1"/>
</dbReference>
<evidence type="ECO:0000256" key="3">
    <source>
        <dbReference type="ARBA" id="ARBA00022553"/>
    </source>
</evidence>
<evidence type="ECO:0000256" key="4">
    <source>
        <dbReference type="ARBA" id="ARBA00022679"/>
    </source>
</evidence>
<dbReference type="Pfam" id="PF02518">
    <property type="entry name" value="HATPase_c"/>
    <property type="match status" value="1"/>
</dbReference>
<sequence length="766" mass="85188">MIEDNEMRDLFRIESSEHLQAIEDGLLKIEKDPDNLAQLEELFREAHSLKGASRMLELYDIERIFHRFEDILGKVRISGQHMAGDTIDGMYKSLDAIRKLVDEAVNGGIADVDVSEVLASLKIPGIAVLNTTETIAKDSLTSTQQTAIAAQIEPTPNLPQSDTYPASSEPIPNGQIDEVFDVSKAILSSKANTEQFVIETIRVETRKLDMLMTHAGELTVAKIRIARRHMELEELQEKWDQIYLNIKNSSAKNAHLLSMLDQYTSHLENLISAAYEDSARLDFVTGELEEGIRTIRLLPLSTIFNLFGLMVRKLSRERAKEVELYIEGGEITADKRILEEMKDPLMHILRNAIDHGLELPAERLAKGKSSTGNIRLRAYQSSSKIVIEIEDDGRGLDLQAIKSAASKTRLWREEELAAMSDEQVMGLIFMPGFSTSHFVSDVSGRGVGMDVVRANVEKLKGNVNVSSVPGQSCTINIKLPLTLATSRVLIVLANSIKYAVPVEYVQKSYPLSKKELFTVEGHLATMFEDKAVAVARLLDLLQFKRNDFVPAADDKAEQKADESSPCIIMEVNGERFGLIVDELLDEQEIVLKSQSALLKHISDLSGVTILGTGEVCMVLNPPDFIAKLKQQASQAVTASSQEVERKKQLILLAEDSLTTRAQMKRILESGGYEVVMAVDGLDAFSKLETRPFDAIVSDINMPNMDGLTLVQKVRSNKKHTELPIVLVTMLSTEEDKRRGMEAGANAYISKAAFEQKLLLDTLRRLV</sequence>
<dbReference type="InterPro" id="IPR011006">
    <property type="entry name" value="CheY-like_superfamily"/>
</dbReference>
<comment type="caution">
    <text evidence="12">The sequence shown here is derived from an EMBL/GenBank/DDBJ whole genome shotgun (WGS) entry which is preliminary data.</text>
</comment>
<name>A0ABW2QT79_9NEIS</name>
<dbReference type="PANTHER" id="PTHR43395">
    <property type="entry name" value="SENSOR HISTIDINE KINASE CHEA"/>
    <property type="match status" value="1"/>
</dbReference>
<dbReference type="InterPro" id="IPR036890">
    <property type="entry name" value="HATPase_C_sf"/>
</dbReference>
<dbReference type="Pfam" id="PF00072">
    <property type="entry name" value="Response_reg"/>
    <property type="match status" value="1"/>
</dbReference>
<evidence type="ECO:0000256" key="2">
    <source>
        <dbReference type="ARBA" id="ARBA00012438"/>
    </source>
</evidence>
<evidence type="ECO:0000259" key="9">
    <source>
        <dbReference type="PROSITE" id="PS50109"/>
    </source>
</evidence>
<dbReference type="SMART" id="SM00260">
    <property type="entry name" value="CheW"/>
    <property type="match status" value="1"/>
</dbReference>
<dbReference type="InterPro" id="IPR037006">
    <property type="entry name" value="CheA-like_homodim_sf"/>
</dbReference>
<feature type="domain" description="HPt" evidence="11">
    <location>
        <begin position="1"/>
        <end position="104"/>
    </location>
</feature>
<dbReference type="RefSeq" id="WP_380186175.1">
    <property type="nucleotide sequence ID" value="NZ_JBHTBQ010000006.1"/>
</dbReference>
<dbReference type="SUPFAM" id="SSF50341">
    <property type="entry name" value="CheW-like"/>
    <property type="match status" value="1"/>
</dbReference>
<feature type="domain" description="Response regulatory" evidence="10">
    <location>
        <begin position="649"/>
        <end position="765"/>
    </location>
</feature>
<evidence type="ECO:0000259" key="11">
    <source>
        <dbReference type="PROSITE" id="PS50894"/>
    </source>
</evidence>
<evidence type="ECO:0000313" key="13">
    <source>
        <dbReference type="Proteomes" id="UP001596473"/>
    </source>
</evidence>
<dbReference type="InterPro" id="IPR004358">
    <property type="entry name" value="Sig_transdc_His_kin-like_C"/>
</dbReference>
<dbReference type="InterPro" id="IPR051315">
    <property type="entry name" value="Bact_Chemotaxis_CheA"/>
</dbReference>
<dbReference type="SUPFAM" id="SSF47226">
    <property type="entry name" value="Histidine-containing phosphotransfer domain, HPT domain"/>
    <property type="match status" value="1"/>
</dbReference>
<dbReference type="Pfam" id="PF02895">
    <property type="entry name" value="H-kinase_dim"/>
    <property type="match status" value="1"/>
</dbReference>
<feature type="modified residue" description="Phosphohistidine" evidence="7">
    <location>
        <position position="47"/>
    </location>
</feature>
<dbReference type="Gene3D" id="1.20.120.160">
    <property type="entry name" value="HPT domain"/>
    <property type="match status" value="1"/>
</dbReference>
<evidence type="ECO:0000256" key="8">
    <source>
        <dbReference type="PROSITE-ProRule" id="PRU00169"/>
    </source>
</evidence>
<evidence type="ECO:0000259" key="10">
    <source>
        <dbReference type="PROSITE" id="PS50110"/>
    </source>
</evidence>
<dbReference type="SMART" id="SM00073">
    <property type="entry name" value="HPT"/>
    <property type="match status" value="1"/>
</dbReference>
<feature type="modified residue" description="4-aspartylphosphate" evidence="8">
    <location>
        <position position="698"/>
    </location>
</feature>
<dbReference type="EC" id="2.7.13.3" evidence="2"/>
<evidence type="ECO:0000256" key="1">
    <source>
        <dbReference type="ARBA" id="ARBA00000085"/>
    </source>
</evidence>
<accession>A0ABW2QT79</accession>
<dbReference type="SUPFAM" id="SSF52172">
    <property type="entry name" value="CheY-like"/>
    <property type="match status" value="1"/>
</dbReference>
<evidence type="ECO:0000256" key="6">
    <source>
        <dbReference type="ARBA" id="ARBA00023012"/>
    </source>
</evidence>
<dbReference type="EMBL" id="JBHTBQ010000006">
    <property type="protein sequence ID" value="MFC7418967.1"/>
    <property type="molecule type" value="Genomic_DNA"/>
</dbReference>
<dbReference type="InterPro" id="IPR036061">
    <property type="entry name" value="CheW-like_dom_sf"/>
</dbReference>
<dbReference type="Gene3D" id="1.10.287.560">
    <property type="entry name" value="Histidine kinase CheA-like, homodimeric domain"/>
    <property type="match status" value="1"/>
</dbReference>
<dbReference type="CDD" id="cd00088">
    <property type="entry name" value="HPT"/>
    <property type="match status" value="1"/>
</dbReference>
<keyword evidence="6" id="KW-0902">Two-component regulatory system</keyword>
<feature type="domain" description="Histidine kinase" evidence="9">
    <location>
        <begin position="241"/>
        <end position="483"/>
    </location>
</feature>
<evidence type="ECO:0000313" key="12">
    <source>
        <dbReference type="EMBL" id="MFC7418967.1"/>
    </source>
</evidence>
<dbReference type="PRINTS" id="PR00344">
    <property type="entry name" value="BCTRLSENSOR"/>
</dbReference>
<dbReference type="Pfam" id="PF01627">
    <property type="entry name" value="Hpt"/>
    <property type="match status" value="1"/>
</dbReference>
<proteinExistence type="predicted"/>
<dbReference type="InterPro" id="IPR004105">
    <property type="entry name" value="CheA-like_dim"/>
</dbReference>
<dbReference type="InterPro" id="IPR005467">
    <property type="entry name" value="His_kinase_dom"/>
</dbReference>
<dbReference type="InterPro" id="IPR036097">
    <property type="entry name" value="HisK_dim/P_sf"/>
</dbReference>
<keyword evidence="5" id="KW-0418">Kinase</keyword>
<dbReference type="Gene3D" id="2.30.30.40">
    <property type="entry name" value="SH3 Domains"/>
    <property type="match status" value="1"/>
</dbReference>
<dbReference type="InterPro" id="IPR008207">
    <property type="entry name" value="Sig_transdc_His_kin_Hpt_dom"/>
</dbReference>
<dbReference type="PANTHER" id="PTHR43395:SF1">
    <property type="entry name" value="CHEMOTAXIS PROTEIN CHEA"/>
    <property type="match status" value="1"/>
</dbReference>
<comment type="catalytic activity">
    <reaction evidence="1">
        <text>ATP + protein L-histidine = ADP + protein N-phospho-L-histidine.</text>
        <dbReference type="EC" id="2.7.13.3"/>
    </reaction>
</comment>
<organism evidence="12 13">
    <name type="scientific">Iodobacter arcticus</name>
    <dbReference type="NCBI Taxonomy" id="590593"/>
    <lineage>
        <taxon>Bacteria</taxon>
        <taxon>Pseudomonadati</taxon>
        <taxon>Pseudomonadota</taxon>
        <taxon>Betaproteobacteria</taxon>
        <taxon>Neisseriales</taxon>
        <taxon>Chitinibacteraceae</taxon>
        <taxon>Iodobacter</taxon>
    </lineage>
</organism>
<dbReference type="SMART" id="SM01231">
    <property type="entry name" value="H-kinase_dim"/>
    <property type="match status" value="1"/>
</dbReference>
<evidence type="ECO:0000256" key="5">
    <source>
        <dbReference type="ARBA" id="ARBA00022777"/>
    </source>
</evidence>
<gene>
    <name evidence="12" type="ORF">ACFQNF_03645</name>
</gene>
<dbReference type="InterPro" id="IPR001789">
    <property type="entry name" value="Sig_transdc_resp-reg_receiver"/>
</dbReference>
<dbReference type="Pfam" id="PF01584">
    <property type="entry name" value="CheW"/>
    <property type="match status" value="1"/>
</dbReference>
<dbReference type="PROSITE" id="PS50110">
    <property type="entry name" value="RESPONSE_REGULATORY"/>
    <property type="match status" value="1"/>
</dbReference>
<dbReference type="Gene3D" id="3.30.565.10">
    <property type="entry name" value="Histidine kinase-like ATPase, C-terminal domain"/>
    <property type="match status" value="1"/>
</dbReference>
<dbReference type="SMART" id="SM00387">
    <property type="entry name" value="HATPase_c"/>
    <property type="match status" value="1"/>
</dbReference>
<keyword evidence="3 8" id="KW-0597">Phosphoprotein</keyword>
<dbReference type="SMART" id="SM00448">
    <property type="entry name" value="REC"/>
    <property type="match status" value="1"/>
</dbReference>
<protein>
    <recommendedName>
        <fullName evidence="2">histidine kinase</fullName>
        <ecNumber evidence="2">2.7.13.3</ecNumber>
    </recommendedName>
</protein>
<dbReference type="InterPro" id="IPR036641">
    <property type="entry name" value="HPT_dom_sf"/>
</dbReference>
<dbReference type="Proteomes" id="UP001596473">
    <property type="component" value="Unassembled WGS sequence"/>
</dbReference>
<dbReference type="InterPro" id="IPR002545">
    <property type="entry name" value="CheW-lke_dom"/>
</dbReference>
<keyword evidence="4" id="KW-0808">Transferase</keyword>
<dbReference type="SUPFAM" id="SSF55874">
    <property type="entry name" value="ATPase domain of HSP90 chaperone/DNA topoisomerase II/histidine kinase"/>
    <property type="match status" value="1"/>
</dbReference>